<dbReference type="OrthoDB" id="137390at2157"/>
<evidence type="ECO:0000313" key="8">
    <source>
        <dbReference type="EMBL" id="RQG91162.1"/>
    </source>
</evidence>
<name>A0A3N6MZX1_9EURY</name>
<dbReference type="PANTHER" id="PTHR21716:SF4">
    <property type="entry name" value="TRANSMEMBRANE PROTEIN 245"/>
    <property type="match status" value="1"/>
</dbReference>
<keyword evidence="4 7" id="KW-1133">Transmembrane helix</keyword>
<keyword evidence="9" id="KW-1185">Reference proteome</keyword>
<keyword evidence="5 7" id="KW-0472">Membrane</keyword>
<evidence type="ECO:0000256" key="5">
    <source>
        <dbReference type="ARBA" id="ARBA00023136"/>
    </source>
</evidence>
<sequence>MNVRTTFFVVLLLALGAIAALMIVPLLQYVMAAAFLAFVLHPVHARLERRVGSRISALLLTAVAVVGIVVPFLLVSLIVLQTAASFLRDVDGASLIERVRTIARDDLGLDEEYVHSIESALLAEIDSSLSNAIEVALFELVGLVNTSIEMGLGLIVFVFLLYYLLADGRTFIAWLTDVIPLEEEVRSELFSEIDVVTWAVIKSHVLVAVVEGVLGGFGLYLLGVPNVAFWTVVMIVVAFLPAAGVWLVWGPAVGYLALVSGPVPAVALLLYGVTVLSLIDNYLRAYFVDRGSGLHPAVVIIGVIGGIYLLGIMGLFLGPVLLAVFKAGITVFSRTTTVTGDGDRSAASTVGSLPESEPESPTTGG</sequence>
<evidence type="ECO:0000256" key="7">
    <source>
        <dbReference type="SAM" id="Phobius"/>
    </source>
</evidence>
<evidence type="ECO:0000256" key="4">
    <source>
        <dbReference type="ARBA" id="ARBA00022989"/>
    </source>
</evidence>
<evidence type="ECO:0000256" key="3">
    <source>
        <dbReference type="ARBA" id="ARBA00022692"/>
    </source>
</evidence>
<dbReference type="RefSeq" id="WP_124177279.1">
    <property type="nucleotide sequence ID" value="NZ_REFY01000002.1"/>
</dbReference>
<feature type="transmembrane region" description="Helical" evidence="7">
    <location>
        <begin position="147"/>
        <end position="165"/>
    </location>
</feature>
<dbReference type="Proteomes" id="UP000273828">
    <property type="component" value="Unassembled WGS sequence"/>
</dbReference>
<reference evidence="8 9" key="1">
    <citation type="submission" date="2018-10" db="EMBL/GenBank/DDBJ databases">
        <title>Natrarchaeobius chitinivorans gen. nov., sp. nov., and Natrarchaeobius haloalkaliphilus sp. nov., alkaliphilic, chitin-utilizing haloarchaea from hypersaline alkaline lakes.</title>
        <authorList>
            <person name="Sorokin D.Y."/>
            <person name="Elcheninov A.G."/>
            <person name="Kostrikina N.A."/>
            <person name="Bale N.J."/>
            <person name="Sinninghe Damste J.S."/>
            <person name="Khijniak T.V."/>
            <person name="Kublanov I.V."/>
            <person name="Toshchakov S.V."/>
        </authorList>
    </citation>
    <scope>NUCLEOTIDE SEQUENCE [LARGE SCALE GENOMIC DNA]</scope>
    <source>
        <strain evidence="8 9">AArcht-Sl</strain>
    </source>
</reference>
<keyword evidence="3 7" id="KW-0812">Transmembrane</keyword>
<evidence type="ECO:0000256" key="6">
    <source>
        <dbReference type="SAM" id="MobiDB-lite"/>
    </source>
</evidence>
<dbReference type="GO" id="GO:0016020">
    <property type="term" value="C:membrane"/>
    <property type="evidence" value="ECO:0007669"/>
    <property type="project" value="UniProtKB-SubCell"/>
</dbReference>
<dbReference type="EMBL" id="REFY01000002">
    <property type="protein sequence ID" value="RQG91162.1"/>
    <property type="molecule type" value="Genomic_DNA"/>
</dbReference>
<protein>
    <submittedName>
        <fullName evidence="8">AI-2E family transporter</fullName>
    </submittedName>
</protein>
<feature type="transmembrane region" description="Helical" evidence="7">
    <location>
        <begin position="29"/>
        <end position="45"/>
    </location>
</feature>
<organism evidence="8 9">
    <name type="scientific">Natrarchaeobius halalkaliphilus</name>
    <dbReference type="NCBI Taxonomy" id="1679091"/>
    <lineage>
        <taxon>Archaea</taxon>
        <taxon>Methanobacteriati</taxon>
        <taxon>Methanobacteriota</taxon>
        <taxon>Stenosarchaea group</taxon>
        <taxon>Halobacteria</taxon>
        <taxon>Halobacteriales</taxon>
        <taxon>Natrialbaceae</taxon>
        <taxon>Natrarchaeobius</taxon>
    </lineage>
</organism>
<feature type="region of interest" description="Disordered" evidence="6">
    <location>
        <begin position="339"/>
        <end position="365"/>
    </location>
</feature>
<dbReference type="Pfam" id="PF01594">
    <property type="entry name" value="AI-2E_transport"/>
    <property type="match status" value="1"/>
</dbReference>
<feature type="transmembrane region" description="Helical" evidence="7">
    <location>
        <begin position="299"/>
        <end position="325"/>
    </location>
</feature>
<dbReference type="InterPro" id="IPR002549">
    <property type="entry name" value="AI-2E-like"/>
</dbReference>
<gene>
    <name evidence="8" type="ORF">EA462_03975</name>
</gene>
<dbReference type="AlphaFoldDB" id="A0A3N6MZX1"/>
<feature type="transmembrane region" description="Helical" evidence="7">
    <location>
        <begin position="228"/>
        <end position="249"/>
    </location>
</feature>
<accession>A0A3N6MZX1</accession>
<comment type="similarity">
    <text evidence="2">Belongs to the autoinducer-2 exporter (AI-2E) (TC 2.A.86) family.</text>
</comment>
<dbReference type="PANTHER" id="PTHR21716">
    <property type="entry name" value="TRANSMEMBRANE PROTEIN"/>
    <property type="match status" value="1"/>
</dbReference>
<evidence type="ECO:0000256" key="2">
    <source>
        <dbReference type="ARBA" id="ARBA00009773"/>
    </source>
</evidence>
<feature type="transmembrane region" description="Helical" evidence="7">
    <location>
        <begin position="205"/>
        <end position="222"/>
    </location>
</feature>
<evidence type="ECO:0000256" key="1">
    <source>
        <dbReference type="ARBA" id="ARBA00004141"/>
    </source>
</evidence>
<feature type="transmembrane region" description="Helical" evidence="7">
    <location>
        <begin position="256"/>
        <end position="279"/>
    </location>
</feature>
<evidence type="ECO:0000313" key="9">
    <source>
        <dbReference type="Proteomes" id="UP000273828"/>
    </source>
</evidence>
<proteinExistence type="inferred from homology"/>
<comment type="caution">
    <text evidence="8">The sequence shown here is derived from an EMBL/GenBank/DDBJ whole genome shotgun (WGS) entry which is preliminary data.</text>
</comment>
<comment type="subcellular location">
    <subcellularLocation>
        <location evidence="1">Membrane</location>
        <topology evidence="1">Multi-pass membrane protein</topology>
    </subcellularLocation>
</comment>
<feature type="transmembrane region" description="Helical" evidence="7">
    <location>
        <begin position="57"/>
        <end position="80"/>
    </location>
</feature>